<organism evidence="1 2">
    <name type="scientific">Streptomyces filipinensis</name>
    <dbReference type="NCBI Taxonomy" id="66887"/>
    <lineage>
        <taxon>Bacteria</taxon>
        <taxon>Bacillati</taxon>
        <taxon>Actinomycetota</taxon>
        <taxon>Actinomycetes</taxon>
        <taxon>Kitasatosporales</taxon>
        <taxon>Streptomycetaceae</taxon>
        <taxon>Streptomyces</taxon>
    </lineage>
</organism>
<evidence type="ECO:0000313" key="2">
    <source>
        <dbReference type="Proteomes" id="UP000618795"/>
    </source>
</evidence>
<proteinExistence type="predicted"/>
<accession>A0A918IB71</accession>
<dbReference type="SUPFAM" id="SSF56112">
    <property type="entry name" value="Protein kinase-like (PK-like)"/>
    <property type="match status" value="1"/>
</dbReference>
<keyword evidence="2" id="KW-1185">Reference proteome</keyword>
<name>A0A918IB71_9ACTN</name>
<dbReference type="InterPro" id="IPR011009">
    <property type="entry name" value="Kinase-like_dom_sf"/>
</dbReference>
<dbReference type="AlphaFoldDB" id="A0A918IB71"/>
<reference evidence="1" key="2">
    <citation type="submission" date="2020-09" db="EMBL/GenBank/DDBJ databases">
        <authorList>
            <person name="Sun Q."/>
            <person name="Ohkuma M."/>
        </authorList>
    </citation>
    <scope>NUCLEOTIDE SEQUENCE</scope>
    <source>
        <strain evidence="1">JCM 4369</strain>
    </source>
</reference>
<protein>
    <submittedName>
        <fullName evidence="1">Phosphotransferase</fullName>
    </submittedName>
</protein>
<sequence length="355" mass="39712">MVLFRESENRLTGPGPWWWDGAMRSEFSIAVDRGTYLYAPTPWEQGRWRAEALDWVAGRLAAHGLRVNGILRVRLRPWSVLVRVPVEGRDAVWFKANPPASAFEGPLTAALARWVPEQVLRPLAVDADRAWALLPDGGELFRDVLAREAAEPRSWEEPLRQYARMQRSLTRYARDIERLGVPATRTLGLPAEFDRLLARNTALSPEDRARLERLRPRLAHWCAELASVGVADTLDHADLHDGQLFRPAPGRFVFFDWGDAAVSHPFCSLRVPAEKARARYGPRVLARLLDAYLEPWTDTGRTAAELRRAARLAWRLSALGRAASWGRTFPAPSGAAAGSEHSAASLLELLGDPPF</sequence>
<reference evidence="1" key="1">
    <citation type="journal article" date="2014" name="Int. J. Syst. Evol. Microbiol.">
        <title>Complete genome sequence of Corynebacterium casei LMG S-19264T (=DSM 44701T), isolated from a smear-ripened cheese.</title>
        <authorList>
            <consortium name="US DOE Joint Genome Institute (JGI-PGF)"/>
            <person name="Walter F."/>
            <person name="Albersmeier A."/>
            <person name="Kalinowski J."/>
            <person name="Ruckert C."/>
        </authorList>
    </citation>
    <scope>NUCLEOTIDE SEQUENCE</scope>
    <source>
        <strain evidence="1">JCM 4369</strain>
    </source>
</reference>
<dbReference type="Proteomes" id="UP000618795">
    <property type="component" value="Unassembled WGS sequence"/>
</dbReference>
<gene>
    <name evidence="1" type="ORF">GCM10010260_36170</name>
</gene>
<dbReference type="EMBL" id="BMTD01000007">
    <property type="protein sequence ID" value="GGU97185.1"/>
    <property type="molecule type" value="Genomic_DNA"/>
</dbReference>
<comment type="caution">
    <text evidence="1">The sequence shown here is derived from an EMBL/GenBank/DDBJ whole genome shotgun (WGS) entry which is preliminary data.</text>
</comment>
<evidence type="ECO:0000313" key="1">
    <source>
        <dbReference type="EMBL" id="GGU97185.1"/>
    </source>
</evidence>